<name>A0A183H8W9_9BILA</name>
<keyword evidence="3" id="KW-1185">Reference proteome</keyword>
<proteinExistence type="predicted"/>
<feature type="domain" description="Argonaute linker 1" evidence="1">
    <location>
        <begin position="263"/>
        <end position="302"/>
    </location>
</feature>
<gene>
    <name evidence="2" type="ORF">OFLC_LOCUS3931</name>
</gene>
<dbReference type="InterPro" id="IPR014811">
    <property type="entry name" value="ArgoL1"/>
</dbReference>
<accession>A0A183H8W9</accession>
<dbReference type="AlphaFoldDB" id="A0A183H8W9"/>
<sequence>MVDYLEALSNSLLRKKVEIFQRSGISFLSEQNTVMKGRGRGRAKKSAEAITSPSVKLNDLFTVGKGHGRDKQSKFETFSGESARIGQKLDEKHKRIGELVRRPNHGELGEHIELMANFKLLEVPSSLQIYCYHVDVLKITKKGKLVVEDRDICREIFWKVISNNEEIFGTGYSLVYDDCHALYSSCKLKPTLELHLLTKAKPGLKSTDISFSVLISLTNCFTLNIDEQFPNFRASMQFLDCLMSQQVRCPCMSMASSFYPFNQCMYMKPSGNILNMGPGMEAWTGLYSAVKRCEKGLMLNVDG</sequence>
<dbReference type="Pfam" id="PF08699">
    <property type="entry name" value="ArgoL1"/>
    <property type="match status" value="1"/>
</dbReference>
<dbReference type="WBParaSite" id="OFLC_0000393001-mRNA-1">
    <property type="protein sequence ID" value="OFLC_0000393001-mRNA-1"/>
    <property type="gene ID" value="OFLC_0000393001"/>
</dbReference>
<dbReference type="EMBL" id="UZAJ01002801">
    <property type="protein sequence ID" value="VDO38267.1"/>
    <property type="molecule type" value="Genomic_DNA"/>
</dbReference>
<dbReference type="Proteomes" id="UP000267606">
    <property type="component" value="Unassembled WGS sequence"/>
</dbReference>
<dbReference type="PANTHER" id="PTHR22891">
    <property type="entry name" value="EUKARYOTIC TRANSLATION INITIATION FACTOR 2C"/>
    <property type="match status" value="1"/>
</dbReference>
<reference evidence="2 3" key="2">
    <citation type="submission" date="2018-11" db="EMBL/GenBank/DDBJ databases">
        <authorList>
            <consortium name="Pathogen Informatics"/>
        </authorList>
    </citation>
    <scope>NUCLEOTIDE SEQUENCE [LARGE SCALE GENOMIC DNA]</scope>
</reference>
<dbReference type="STRING" id="387005.A0A183H8W9"/>
<evidence type="ECO:0000313" key="2">
    <source>
        <dbReference type="EMBL" id="VDO38267.1"/>
    </source>
</evidence>
<evidence type="ECO:0000313" key="3">
    <source>
        <dbReference type="Proteomes" id="UP000267606"/>
    </source>
</evidence>
<protein>
    <submittedName>
        <fullName evidence="4">DUF1785 domain-containing protein</fullName>
    </submittedName>
</protein>
<reference evidence="4" key="1">
    <citation type="submission" date="2016-06" db="UniProtKB">
        <authorList>
            <consortium name="WormBaseParasite"/>
        </authorList>
    </citation>
    <scope>IDENTIFICATION</scope>
</reference>
<organism evidence="4">
    <name type="scientific">Onchocerca flexuosa</name>
    <dbReference type="NCBI Taxonomy" id="387005"/>
    <lineage>
        <taxon>Eukaryota</taxon>
        <taxon>Metazoa</taxon>
        <taxon>Ecdysozoa</taxon>
        <taxon>Nematoda</taxon>
        <taxon>Chromadorea</taxon>
        <taxon>Rhabditida</taxon>
        <taxon>Spirurina</taxon>
        <taxon>Spiruromorpha</taxon>
        <taxon>Filarioidea</taxon>
        <taxon>Onchocercidae</taxon>
        <taxon>Onchocerca</taxon>
    </lineage>
</organism>
<evidence type="ECO:0000313" key="4">
    <source>
        <dbReference type="WBParaSite" id="OFLC_0000393001-mRNA-1"/>
    </source>
</evidence>
<evidence type="ECO:0000259" key="1">
    <source>
        <dbReference type="Pfam" id="PF08699"/>
    </source>
</evidence>